<evidence type="ECO:0000313" key="2">
    <source>
        <dbReference type="EMBL" id="MDA0184459.1"/>
    </source>
</evidence>
<reference evidence="2" key="1">
    <citation type="submission" date="2022-10" db="EMBL/GenBank/DDBJ databases">
        <title>The WGS of Solirubrobacter phytolaccae KCTC 29190.</title>
        <authorList>
            <person name="Jiang Z."/>
        </authorList>
    </citation>
    <scope>NUCLEOTIDE SEQUENCE</scope>
    <source>
        <strain evidence="2">KCTC 29190</strain>
    </source>
</reference>
<evidence type="ECO:0000259" key="1">
    <source>
        <dbReference type="Pfam" id="PF04168"/>
    </source>
</evidence>
<dbReference type="AlphaFoldDB" id="A0A9X3SAH1"/>
<name>A0A9X3SAH1_9ACTN</name>
<dbReference type="EMBL" id="JAPDDP010000076">
    <property type="protein sequence ID" value="MDA0184459.1"/>
    <property type="molecule type" value="Genomic_DNA"/>
</dbReference>
<protein>
    <submittedName>
        <fullName evidence="2">Alpha-E domain-containing protein</fullName>
    </submittedName>
</protein>
<sequence length="318" mass="34750">MLARIAHELYWIGRQLARAEHTSRMLDGVFHADLQGRPDDPAGVRLSWDALLTIVSGEPPDDAASRDQVLRLLTLDPEHPTSVLNCVTRAREGARTVRDVFSGEMWETINTFHLGLLQRNVSAALQTGPYSVYAYVRERCGQFWGVTGRTMLRDEAYAFLQAGAAIESADMVLRMLRVALPLGGEGAEAHLRDGQALALLQAVGGFQAYRRAVPAPPNAGPVARFLLFERDYPDSVAFSIEALHNALTAADPAYRDSPAVLRLSRMVADLDFQARSAEIDGGLGDMLEDVQFELARVHSDVAQRYFGGAVQPVAAPLA</sequence>
<dbReference type="Pfam" id="PF04168">
    <property type="entry name" value="Alpha-E"/>
    <property type="match status" value="1"/>
</dbReference>
<dbReference type="InterPro" id="IPR051680">
    <property type="entry name" value="ATP-dep_Glu-Cys_Ligase-2"/>
</dbReference>
<gene>
    <name evidence="2" type="ORF">OJ997_29410</name>
</gene>
<proteinExistence type="predicted"/>
<comment type="caution">
    <text evidence="2">The sequence shown here is derived from an EMBL/GenBank/DDBJ whole genome shotgun (WGS) entry which is preliminary data.</text>
</comment>
<accession>A0A9X3SAH1</accession>
<dbReference type="PANTHER" id="PTHR34595">
    <property type="entry name" value="BLR5612 PROTEIN"/>
    <property type="match status" value="1"/>
</dbReference>
<dbReference type="RefSeq" id="WP_270028913.1">
    <property type="nucleotide sequence ID" value="NZ_JAPDDP010000076.1"/>
</dbReference>
<evidence type="ECO:0000313" key="3">
    <source>
        <dbReference type="Proteomes" id="UP001147653"/>
    </source>
</evidence>
<feature type="domain" description="DUF403" evidence="1">
    <location>
        <begin position="1"/>
        <end position="306"/>
    </location>
</feature>
<dbReference type="Proteomes" id="UP001147653">
    <property type="component" value="Unassembled WGS sequence"/>
</dbReference>
<dbReference type="InterPro" id="IPR007296">
    <property type="entry name" value="DUF403"/>
</dbReference>
<keyword evidence="3" id="KW-1185">Reference proteome</keyword>
<organism evidence="2 3">
    <name type="scientific">Solirubrobacter phytolaccae</name>
    <dbReference type="NCBI Taxonomy" id="1404360"/>
    <lineage>
        <taxon>Bacteria</taxon>
        <taxon>Bacillati</taxon>
        <taxon>Actinomycetota</taxon>
        <taxon>Thermoleophilia</taxon>
        <taxon>Solirubrobacterales</taxon>
        <taxon>Solirubrobacteraceae</taxon>
        <taxon>Solirubrobacter</taxon>
    </lineage>
</organism>
<dbReference type="PANTHER" id="PTHR34595:SF7">
    <property type="entry name" value="SLL1039 PROTEIN"/>
    <property type="match status" value="1"/>
</dbReference>